<keyword evidence="10" id="KW-1185">Reference proteome</keyword>
<dbReference type="FunFam" id="1.10.10.10:FF:000018">
    <property type="entry name" value="DNA-binding response regulator ResD"/>
    <property type="match status" value="1"/>
</dbReference>
<dbReference type="InterPro" id="IPR039420">
    <property type="entry name" value="WalR-like"/>
</dbReference>
<keyword evidence="7" id="KW-1133">Transmembrane helix</keyword>
<dbReference type="Proteomes" id="UP000518887">
    <property type="component" value="Unassembled WGS sequence"/>
</dbReference>
<dbReference type="SMART" id="SM00862">
    <property type="entry name" value="Trans_reg_C"/>
    <property type="match status" value="1"/>
</dbReference>
<gene>
    <name evidence="9" type="ORF">HNP76_001248</name>
</gene>
<dbReference type="PROSITE" id="PS51755">
    <property type="entry name" value="OMPR_PHOB"/>
    <property type="match status" value="1"/>
</dbReference>
<feature type="domain" description="OmpR/PhoB-type" evidence="8">
    <location>
        <begin position="205"/>
        <end position="304"/>
    </location>
</feature>
<dbReference type="RefSeq" id="WP_184658601.1">
    <property type="nucleotide sequence ID" value="NZ_CP031518.1"/>
</dbReference>
<dbReference type="Pfam" id="PF00486">
    <property type="entry name" value="Trans_reg_C"/>
    <property type="match status" value="1"/>
</dbReference>
<feature type="DNA-binding region" description="OmpR/PhoB-type" evidence="6">
    <location>
        <begin position="205"/>
        <end position="304"/>
    </location>
</feature>
<keyword evidence="7" id="KW-0812">Transmembrane</keyword>
<dbReference type="InterPro" id="IPR036388">
    <property type="entry name" value="WH-like_DNA-bd_sf"/>
</dbReference>
<keyword evidence="7" id="KW-0472">Membrane</keyword>
<dbReference type="EMBL" id="JACHFQ010000004">
    <property type="protein sequence ID" value="MBB5225880.1"/>
    <property type="molecule type" value="Genomic_DNA"/>
</dbReference>
<reference evidence="9 10" key="1">
    <citation type="submission" date="2020-08" db="EMBL/GenBank/DDBJ databases">
        <title>Genomic Encyclopedia of Type Strains, Phase IV (KMG-IV): sequencing the most valuable type-strain genomes for metagenomic binning, comparative biology and taxonomic classification.</title>
        <authorList>
            <person name="Goeker M."/>
        </authorList>
    </citation>
    <scope>NUCLEOTIDE SEQUENCE [LARGE SCALE GENOMIC DNA]</scope>
    <source>
        <strain evidence="9 10">DSM 103462</strain>
    </source>
</reference>
<dbReference type="PANTHER" id="PTHR48111:SF40">
    <property type="entry name" value="PHOSPHATE REGULON TRANSCRIPTIONAL REGULATORY PROTEIN PHOB"/>
    <property type="match status" value="1"/>
</dbReference>
<evidence type="ECO:0000256" key="1">
    <source>
        <dbReference type="ARBA" id="ARBA00013332"/>
    </source>
</evidence>
<evidence type="ECO:0000259" key="8">
    <source>
        <dbReference type="PROSITE" id="PS51755"/>
    </source>
</evidence>
<evidence type="ECO:0000256" key="7">
    <source>
        <dbReference type="SAM" id="Phobius"/>
    </source>
</evidence>
<dbReference type="GO" id="GO:0005829">
    <property type="term" value="C:cytosol"/>
    <property type="evidence" value="ECO:0007669"/>
    <property type="project" value="TreeGrafter"/>
</dbReference>
<name>A0A7W8G8U1_9SPIR</name>
<dbReference type="InterPro" id="IPR016032">
    <property type="entry name" value="Sig_transdc_resp-reg_C-effctor"/>
</dbReference>
<dbReference type="GO" id="GO:0006355">
    <property type="term" value="P:regulation of DNA-templated transcription"/>
    <property type="evidence" value="ECO:0007669"/>
    <property type="project" value="InterPro"/>
</dbReference>
<evidence type="ECO:0000256" key="5">
    <source>
        <dbReference type="ARBA" id="ARBA00024735"/>
    </source>
</evidence>
<evidence type="ECO:0000256" key="6">
    <source>
        <dbReference type="PROSITE-ProRule" id="PRU01091"/>
    </source>
</evidence>
<dbReference type="GO" id="GO:0032993">
    <property type="term" value="C:protein-DNA complex"/>
    <property type="evidence" value="ECO:0007669"/>
    <property type="project" value="TreeGrafter"/>
</dbReference>
<evidence type="ECO:0000256" key="2">
    <source>
        <dbReference type="ARBA" id="ARBA00022553"/>
    </source>
</evidence>
<comment type="caution">
    <text evidence="9">The sequence shown here is derived from an EMBL/GenBank/DDBJ whole genome shotgun (WGS) entry which is preliminary data.</text>
</comment>
<sequence length="304" mass="34874">MNLRNKIAITNFCSVIIPLTVIFMVVFIKSGKLHPEKSEKFSSAEVIYHFEENVSKLTSTNVFSKTGENYISSSAADLTAELDSIGFHFKIFTENAEFFNNLTEKETELISEFQENFLNENKDDRLVFFLRADGKNLIYKKTSLKEVIALYDPSHADKKSLNSVLPISFLNYEIIVIIVFSVALFVIFVSFLSNYWIQKSLLETKEKITCGKFTIYLSTMKVFVGGKEIELKRREFDLLAFLAIHRGEVFSKADLLENVWGMDSTANEPTVAVHINRLREKIEKTPENPRYLKTVWGKGYVLVP</sequence>
<dbReference type="GO" id="GO:0000156">
    <property type="term" value="F:phosphorelay response regulator activity"/>
    <property type="evidence" value="ECO:0007669"/>
    <property type="project" value="TreeGrafter"/>
</dbReference>
<comment type="function">
    <text evidence="5">This protein is a positive regulator for the phosphate regulon. Transcription of this operon is positively regulated by PhoB and PhoR when phosphate is limited.</text>
</comment>
<accession>A0A7W8G8U1</accession>
<dbReference type="CDD" id="cd00383">
    <property type="entry name" value="trans_reg_C"/>
    <property type="match status" value="1"/>
</dbReference>
<keyword evidence="2" id="KW-0597">Phosphoprotein</keyword>
<evidence type="ECO:0000313" key="10">
    <source>
        <dbReference type="Proteomes" id="UP000518887"/>
    </source>
</evidence>
<evidence type="ECO:0000313" key="9">
    <source>
        <dbReference type="EMBL" id="MBB5225880.1"/>
    </source>
</evidence>
<proteinExistence type="predicted"/>
<dbReference type="PANTHER" id="PTHR48111">
    <property type="entry name" value="REGULATOR OF RPOS"/>
    <property type="match status" value="1"/>
</dbReference>
<evidence type="ECO:0000256" key="4">
    <source>
        <dbReference type="ARBA" id="ARBA00023125"/>
    </source>
</evidence>
<dbReference type="InterPro" id="IPR001867">
    <property type="entry name" value="OmpR/PhoB-type_DNA-bd"/>
</dbReference>
<feature type="transmembrane region" description="Helical" evidence="7">
    <location>
        <begin position="174"/>
        <end position="197"/>
    </location>
</feature>
<organism evidence="9 10">
    <name type="scientific">Treponema ruminis</name>
    <dbReference type="NCBI Taxonomy" id="744515"/>
    <lineage>
        <taxon>Bacteria</taxon>
        <taxon>Pseudomonadati</taxon>
        <taxon>Spirochaetota</taxon>
        <taxon>Spirochaetia</taxon>
        <taxon>Spirochaetales</taxon>
        <taxon>Treponemataceae</taxon>
        <taxon>Treponema</taxon>
    </lineage>
</organism>
<dbReference type="AlphaFoldDB" id="A0A7W8G8U1"/>
<dbReference type="SUPFAM" id="SSF46894">
    <property type="entry name" value="C-terminal effector domain of the bipartite response regulators"/>
    <property type="match status" value="1"/>
</dbReference>
<keyword evidence="4 6" id="KW-0238">DNA-binding</keyword>
<evidence type="ECO:0000256" key="3">
    <source>
        <dbReference type="ARBA" id="ARBA00023012"/>
    </source>
</evidence>
<keyword evidence="3" id="KW-0902">Two-component regulatory system</keyword>
<dbReference type="GO" id="GO:0000976">
    <property type="term" value="F:transcription cis-regulatory region binding"/>
    <property type="evidence" value="ECO:0007669"/>
    <property type="project" value="TreeGrafter"/>
</dbReference>
<protein>
    <recommendedName>
        <fullName evidence="1">Phosphate regulon transcriptional regulatory protein PhoB</fullName>
    </recommendedName>
</protein>
<feature type="transmembrane region" description="Helical" evidence="7">
    <location>
        <begin position="7"/>
        <end position="28"/>
    </location>
</feature>
<dbReference type="Gene3D" id="1.10.10.10">
    <property type="entry name" value="Winged helix-like DNA-binding domain superfamily/Winged helix DNA-binding domain"/>
    <property type="match status" value="1"/>
</dbReference>